<keyword evidence="5" id="KW-0274">FAD</keyword>
<evidence type="ECO:0000256" key="5">
    <source>
        <dbReference type="ARBA" id="ARBA00022827"/>
    </source>
</evidence>
<organism evidence="12 13">
    <name type="scientific">Piscinibacter koreensis</name>
    <dbReference type="NCBI Taxonomy" id="2742824"/>
    <lineage>
        <taxon>Bacteria</taxon>
        <taxon>Pseudomonadati</taxon>
        <taxon>Pseudomonadota</taxon>
        <taxon>Betaproteobacteria</taxon>
        <taxon>Burkholderiales</taxon>
        <taxon>Sphaerotilaceae</taxon>
        <taxon>Piscinibacter</taxon>
    </lineage>
</organism>
<dbReference type="Gene3D" id="3.40.50.80">
    <property type="entry name" value="Nucleotide-binding domain of ferredoxin-NADP reductase (FNR) module"/>
    <property type="match status" value="1"/>
</dbReference>
<evidence type="ECO:0000256" key="3">
    <source>
        <dbReference type="ARBA" id="ARBA00022714"/>
    </source>
</evidence>
<dbReference type="Pfam" id="PF00175">
    <property type="entry name" value="NAD_binding_1"/>
    <property type="match status" value="1"/>
</dbReference>
<keyword evidence="8" id="KW-0411">Iron-sulfur</keyword>
<reference evidence="12 13" key="1">
    <citation type="submission" date="2020-06" db="EMBL/GenBank/DDBJ databases">
        <title>Schlegella sp. ID0723 isolated from air conditioner.</title>
        <authorList>
            <person name="Kim D.Y."/>
            <person name="Kim D.-U."/>
        </authorList>
    </citation>
    <scope>NUCLEOTIDE SEQUENCE [LARGE SCALE GENOMIC DNA]</scope>
    <source>
        <strain evidence="12 13">ID0723</strain>
    </source>
</reference>
<dbReference type="InterPro" id="IPR001433">
    <property type="entry name" value="OxRdtase_FAD/NAD-bd"/>
</dbReference>
<evidence type="ECO:0000256" key="6">
    <source>
        <dbReference type="ARBA" id="ARBA00023002"/>
    </source>
</evidence>
<evidence type="ECO:0000256" key="9">
    <source>
        <dbReference type="ARBA" id="ARBA00034078"/>
    </source>
</evidence>
<keyword evidence="4" id="KW-0479">Metal-binding</keyword>
<dbReference type="NCBIfam" id="TIGR02160">
    <property type="entry name" value="PA_CoA_Oxy5"/>
    <property type="match status" value="1"/>
</dbReference>
<keyword evidence="2" id="KW-0285">Flavoprotein</keyword>
<dbReference type="InterPro" id="IPR011884">
    <property type="entry name" value="PaaE"/>
</dbReference>
<dbReference type="InterPro" id="IPR050415">
    <property type="entry name" value="MRET"/>
</dbReference>
<name>A0A7Y6NKU0_9BURK</name>
<dbReference type="InterPro" id="IPR017938">
    <property type="entry name" value="Riboflavin_synthase-like_b-brl"/>
</dbReference>
<dbReference type="GO" id="GO:0051537">
    <property type="term" value="F:2 iron, 2 sulfur cluster binding"/>
    <property type="evidence" value="ECO:0007669"/>
    <property type="project" value="UniProtKB-KW"/>
</dbReference>
<evidence type="ECO:0000313" key="13">
    <source>
        <dbReference type="Proteomes" id="UP000529637"/>
    </source>
</evidence>
<dbReference type="PRINTS" id="PR00371">
    <property type="entry name" value="FPNCR"/>
</dbReference>
<keyword evidence="7" id="KW-0408">Iron</keyword>
<evidence type="ECO:0000259" key="11">
    <source>
        <dbReference type="PROSITE" id="PS51384"/>
    </source>
</evidence>
<dbReference type="SUPFAM" id="SSF52343">
    <property type="entry name" value="Ferredoxin reductase-like, C-terminal NADP-linked domain"/>
    <property type="match status" value="1"/>
</dbReference>
<dbReference type="RefSeq" id="WP_176066451.1">
    <property type="nucleotide sequence ID" value="NZ_JABWMJ010000002.1"/>
</dbReference>
<dbReference type="InterPro" id="IPR001041">
    <property type="entry name" value="2Fe-2S_ferredoxin-type"/>
</dbReference>
<dbReference type="PRINTS" id="PR00410">
    <property type="entry name" value="PHEHYDRXLASE"/>
</dbReference>
<evidence type="ECO:0000259" key="10">
    <source>
        <dbReference type="PROSITE" id="PS51085"/>
    </source>
</evidence>
<dbReference type="AlphaFoldDB" id="A0A7Y6NKU0"/>
<dbReference type="GO" id="GO:0010124">
    <property type="term" value="P:phenylacetate catabolic process"/>
    <property type="evidence" value="ECO:0007669"/>
    <property type="project" value="InterPro"/>
</dbReference>
<evidence type="ECO:0000256" key="1">
    <source>
        <dbReference type="ARBA" id="ARBA00001974"/>
    </source>
</evidence>
<dbReference type="InterPro" id="IPR017927">
    <property type="entry name" value="FAD-bd_FR_type"/>
</dbReference>
<dbReference type="Pfam" id="PF00111">
    <property type="entry name" value="Fer2"/>
    <property type="match status" value="1"/>
</dbReference>
<dbReference type="PROSITE" id="PS51085">
    <property type="entry name" value="2FE2S_FER_2"/>
    <property type="match status" value="1"/>
</dbReference>
<evidence type="ECO:0000256" key="2">
    <source>
        <dbReference type="ARBA" id="ARBA00022630"/>
    </source>
</evidence>
<dbReference type="SUPFAM" id="SSF63380">
    <property type="entry name" value="Riboflavin synthase domain-like"/>
    <property type="match status" value="1"/>
</dbReference>
<protein>
    <submittedName>
        <fullName evidence="12">Phenylacetate-CoA oxygenase/reductase subunit PaaK</fullName>
    </submittedName>
</protein>
<dbReference type="GO" id="GO:0016491">
    <property type="term" value="F:oxidoreductase activity"/>
    <property type="evidence" value="ECO:0007669"/>
    <property type="project" value="UniProtKB-KW"/>
</dbReference>
<dbReference type="InterPro" id="IPR036010">
    <property type="entry name" value="2Fe-2S_ferredoxin-like_sf"/>
</dbReference>
<dbReference type="InterPro" id="IPR012675">
    <property type="entry name" value="Beta-grasp_dom_sf"/>
</dbReference>
<keyword evidence="3" id="KW-0001">2Fe-2S</keyword>
<comment type="cofactor">
    <cofactor evidence="1">
        <name>FAD</name>
        <dbReference type="ChEBI" id="CHEBI:57692"/>
    </cofactor>
</comment>
<dbReference type="SUPFAM" id="SSF54292">
    <property type="entry name" value="2Fe-2S ferredoxin-like"/>
    <property type="match status" value="1"/>
</dbReference>
<dbReference type="CDD" id="cd06214">
    <property type="entry name" value="PA_degradation_oxidoreductase_like"/>
    <property type="match status" value="1"/>
</dbReference>
<dbReference type="EMBL" id="JABWMJ010000002">
    <property type="protein sequence ID" value="NUZ04965.1"/>
    <property type="molecule type" value="Genomic_DNA"/>
</dbReference>
<dbReference type="GO" id="GO:0050660">
    <property type="term" value="F:flavin adenine dinucleotide binding"/>
    <property type="evidence" value="ECO:0007669"/>
    <property type="project" value="TreeGrafter"/>
</dbReference>
<evidence type="ECO:0000256" key="7">
    <source>
        <dbReference type="ARBA" id="ARBA00023004"/>
    </source>
</evidence>
<dbReference type="Pfam" id="PF00970">
    <property type="entry name" value="FAD_binding_6"/>
    <property type="match status" value="1"/>
</dbReference>
<dbReference type="GO" id="GO:0046872">
    <property type="term" value="F:metal ion binding"/>
    <property type="evidence" value="ECO:0007669"/>
    <property type="project" value="UniProtKB-KW"/>
</dbReference>
<feature type="domain" description="2Fe-2S ferredoxin-type" evidence="10">
    <location>
        <begin position="267"/>
        <end position="358"/>
    </location>
</feature>
<dbReference type="InterPro" id="IPR001709">
    <property type="entry name" value="Flavoprot_Pyr_Nucl_cyt_Rdtase"/>
</dbReference>
<evidence type="ECO:0000256" key="4">
    <source>
        <dbReference type="ARBA" id="ARBA00022723"/>
    </source>
</evidence>
<dbReference type="Gene3D" id="2.40.30.10">
    <property type="entry name" value="Translation factors"/>
    <property type="match status" value="1"/>
</dbReference>
<gene>
    <name evidence="12" type="primary">paaK</name>
    <name evidence="12" type="ORF">HQN59_04235</name>
</gene>
<evidence type="ECO:0000313" key="12">
    <source>
        <dbReference type="EMBL" id="NUZ04965.1"/>
    </source>
</evidence>
<comment type="cofactor">
    <cofactor evidence="9">
        <name>[2Fe-2S] cluster</name>
        <dbReference type="ChEBI" id="CHEBI:190135"/>
    </cofactor>
</comment>
<dbReference type="Gene3D" id="3.10.20.30">
    <property type="match status" value="1"/>
</dbReference>
<dbReference type="PANTHER" id="PTHR47354:SF8">
    <property type="entry name" value="1,2-PHENYLACETYL-COA EPOXIDASE, SUBUNIT E"/>
    <property type="match status" value="1"/>
</dbReference>
<keyword evidence="6" id="KW-0560">Oxidoreductase</keyword>
<comment type="caution">
    <text evidence="12">The sequence shown here is derived from an EMBL/GenBank/DDBJ whole genome shotgun (WGS) entry which is preliminary data.</text>
</comment>
<dbReference type="InterPro" id="IPR039261">
    <property type="entry name" value="FNR_nucleotide-bd"/>
</dbReference>
<dbReference type="PANTHER" id="PTHR47354">
    <property type="entry name" value="NADH OXIDOREDUCTASE HCR"/>
    <property type="match status" value="1"/>
</dbReference>
<evidence type="ECO:0000256" key="8">
    <source>
        <dbReference type="ARBA" id="ARBA00023014"/>
    </source>
</evidence>
<proteinExistence type="predicted"/>
<feature type="domain" description="FAD-binding FR-type" evidence="11">
    <location>
        <begin position="3"/>
        <end position="107"/>
    </location>
</feature>
<keyword evidence="13" id="KW-1185">Reference proteome</keyword>
<dbReference type="CDD" id="cd00207">
    <property type="entry name" value="fer2"/>
    <property type="match status" value="1"/>
</dbReference>
<dbReference type="PROSITE" id="PS51384">
    <property type="entry name" value="FAD_FR"/>
    <property type="match status" value="1"/>
</dbReference>
<dbReference type="Proteomes" id="UP000529637">
    <property type="component" value="Unassembled WGS sequence"/>
</dbReference>
<dbReference type="InterPro" id="IPR008333">
    <property type="entry name" value="Cbr1-like_FAD-bd_dom"/>
</dbReference>
<accession>A0A7Y6NKU0</accession>
<sequence length="358" mass="39568">MALHFHPLRIKRIVPDADDALLVSFDVPEALRDEFRFTHGQHLTLLGHIGGVEQRRSYSICSGVDDGELRVGVRKVEGGVFSTWLHEHLRVGDTVQVMTPEGRFFVPLETGAARHYLGIAGGSGITPILSIVKTVLAREPRSRFTLIYGNRRQRSAMFKEELEDLKNRYLSRLVLHWVFSREQTDLPLYNGRLDRAKIAEFLGSVVDVGSVDHAFVCGPHGINDAAEAALLEAGLSPTHVHIERFGIPAESQALLAPVADARDAAEASIVIVRDGIRRELAFHREDGNILDAAAAAGIDVPFSCRSGVCCTCRAKLVEGEVRMDRNFALERHEVEAGFVLACQAHPLSERVVLSFDER</sequence>